<feature type="signal peptide" evidence="2">
    <location>
        <begin position="1"/>
        <end position="31"/>
    </location>
</feature>
<reference evidence="4" key="2">
    <citation type="submission" date="2025-08" db="UniProtKB">
        <authorList>
            <consortium name="Ensembl"/>
        </authorList>
    </citation>
    <scope>IDENTIFICATION</scope>
</reference>
<name>A0A673AJR4_9TELE</name>
<dbReference type="PANTHER" id="PTHR46013:SF4">
    <property type="entry name" value="B-CELL RECEPTOR CD22-RELATED"/>
    <property type="match status" value="1"/>
</dbReference>
<dbReference type="PANTHER" id="PTHR46013">
    <property type="entry name" value="VASCULAR CELL ADHESION MOLECULE 1"/>
    <property type="match status" value="1"/>
</dbReference>
<keyword evidence="5" id="KW-1185">Reference proteome</keyword>
<keyword evidence="1" id="KW-1133">Transmembrane helix</keyword>
<evidence type="ECO:0000256" key="2">
    <source>
        <dbReference type="SAM" id="SignalP"/>
    </source>
</evidence>
<dbReference type="OrthoDB" id="8887244at2759"/>
<evidence type="ECO:0000313" key="5">
    <source>
        <dbReference type="Proteomes" id="UP000472271"/>
    </source>
</evidence>
<dbReference type="SMART" id="SM00409">
    <property type="entry name" value="IG"/>
    <property type="match status" value="2"/>
</dbReference>
<dbReference type="InterPro" id="IPR003598">
    <property type="entry name" value="Ig_sub2"/>
</dbReference>
<dbReference type="InterPro" id="IPR013783">
    <property type="entry name" value="Ig-like_fold"/>
</dbReference>
<dbReference type="SMART" id="SM00408">
    <property type="entry name" value="IGc2"/>
    <property type="match status" value="1"/>
</dbReference>
<dbReference type="Ensembl" id="ENSSORT00005030439.1">
    <property type="protein sequence ID" value="ENSSORP00005029606.1"/>
    <property type="gene ID" value="ENSSORG00005014130.1"/>
</dbReference>
<dbReference type="SUPFAM" id="SSF48726">
    <property type="entry name" value="Immunoglobulin"/>
    <property type="match status" value="2"/>
</dbReference>
<feature type="chain" id="PRO_5025682888" evidence="2">
    <location>
        <begin position="32"/>
        <end position="352"/>
    </location>
</feature>
<evidence type="ECO:0000313" key="4">
    <source>
        <dbReference type="Ensembl" id="ENSSORP00005029606.1"/>
    </source>
</evidence>
<dbReference type="PROSITE" id="PS50835">
    <property type="entry name" value="IG_LIKE"/>
    <property type="match status" value="1"/>
</dbReference>
<gene>
    <name evidence="4" type="primary">LOC115435441</name>
</gene>
<dbReference type="AlphaFoldDB" id="A0A673AJR4"/>
<accession>A0A673AJR4</accession>
<sequence>MTQCQKLRMSGRDKNILWGLMLHFTVAACQSVHHPSNVCAMTGSTVTIPCTFTPLRTCCSPTGPQVKLKVVRVRWCSNHLICHGTTPSVYDSEFKTTDLNRESRYKYLGNKTGDCTLQIRNVEKSDESILRFRMEVNYSVGHFTEPSGVNLKVVESMKLKVTHDGALSPGGSLSLFCSAQSQHCSFQNMEVTWMKDGHTLSEKGPALRINALTAGDSGNYTCALKNVKNTGSAAFSLIMNVDEEDSDNLILTVGVVFGALLALFTLILLFIIFKRKRAAAAHEGHTSVGEETSVKSDHIYSHIVLSDGHKITQTVDDVSYAAILFKHTKQSSSNRGIAGKEEAVVYSSVVCR</sequence>
<keyword evidence="2" id="KW-0732">Signal</keyword>
<dbReference type="Gene3D" id="2.60.40.10">
    <property type="entry name" value="Immunoglobulins"/>
    <property type="match status" value="2"/>
</dbReference>
<dbReference type="PROSITE" id="PS51257">
    <property type="entry name" value="PROKAR_LIPOPROTEIN"/>
    <property type="match status" value="1"/>
</dbReference>
<evidence type="ECO:0000259" key="3">
    <source>
        <dbReference type="PROSITE" id="PS50835"/>
    </source>
</evidence>
<dbReference type="InterPro" id="IPR007110">
    <property type="entry name" value="Ig-like_dom"/>
</dbReference>
<feature type="transmembrane region" description="Helical" evidence="1">
    <location>
        <begin position="249"/>
        <end position="273"/>
    </location>
</feature>
<dbReference type="InterPro" id="IPR003599">
    <property type="entry name" value="Ig_sub"/>
</dbReference>
<dbReference type="Proteomes" id="UP000472271">
    <property type="component" value="Chromosome 16"/>
</dbReference>
<dbReference type="InterPro" id="IPR036179">
    <property type="entry name" value="Ig-like_dom_sf"/>
</dbReference>
<dbReference type="GeneID" id="115435441"/>
<protein>
    <submittedName>
        <fullName evidence="4">Uncharacterized LOC115435441</fullName>
    </submittedName>
</protein>
<reference evidence="4" key="1">
    <citation type="submission" date="2019-06" db="EMBL/GenBank/DDBJ databases">
        <authorList>
            <consortium name="Wellcome Sanger Institute Data Sharing"/>
        </authorList>
    </citation>
    <scope>NUCLEOTIDE SEQUENCE [LARGE SCALE GENOMIC DNA]</scope>
</reference>
<keyword evidence="1" id="KW-0472">Membrane</keyword>
<reference evidence="4" key="3">
    <citation type="submission" date="2025-09" db="UniProtKB">
        <authorList>
            <consortium name="Ensembl"/>
        </authorList>
    </citation>
    <scope>IDENTIFICATION</scope>
</reference>
<dbReference type="InParanoid" id="A0A673AJR4"/>
<keyword evidence="1" id="KW-0812">Transmembrane</keyword>
<feature type="domain" description="Ig-like" evidence="3">
    <location>
        <begin position="146"/>
        <end position="240"/>
    </location>
</feature>
<dbReference type="RefSeq" id="XP_030013717.1">
    <property type="nucleotide sequence ID" value="XM_030157857.1"/>
</dbReference>
<organism evidence="4 5">
    <name type="scientific">Sphaeramia orbicularis</name>
    <name type="common">orbiculate cardinalfish</name>
    <dbReference type="NCBI Taxonomy" id="375764"/>
    <lineage>
        <taxon>Eukaryota</taxon>
        <taxon>Metazoa</taxon>
        <taxon>Chordata</taxon>
        <taxon>Craniata</taxon>
        <taxon>Vertebrata</taxon>
        <taxon>Euteleostomi</taxon>
        <taxon>Actinopterygii</taxon>
        <taxon>Neopterygii</taxon>
        <taxon>Teleostei</taxon>
        <taxon>Neoteleostei</taxon>
        <taxon>Acanthomorphata</taxon>
        <taxon>Gobiaria</taxon>
        <taxon>Kurtiformes</taxon>
        <taxon>Apogonoidei</taxon>
        <taxon>Apogonidae</taxon>
        <taxon>Apogoninae</taxon>
        <taxon>Sphaeramia</taxon>
    </lineage>
</organism>
<evidence type="ECO:0000256" key="1">
    <source>
        <dbReference type="SAM" id="Phobius"/>
    </source>
</evidence>
<dbReference type="Pfam" id="PF13895">
    <property type="entry name" value="Ig_2"/>
    <property type="match status" value="1"/>
</dbReference>
<proteinExistence type="predicted"/>